<dbReference type="GO" id="GO:0005524">
    <property type="term" value="F:ATP binding"/>
    <property type="evidence" value="ECO:0007669"/>
    <property type="project" value="UniProtKB-KW"/>
</dbReference>
<dbReference type="InterPro" id="IPR036457">
    <property type="entry name" value="PPM-type-like_dom_sf"/>
</dbReference>
<dbReference type="GO" id="GO:0004722">
    <property type="term" value="F:protein serine/threonine phosphatase activity"/>
    <property type="evidence" value="ECO:0007669"/>
    <property type="project" value="UniProtKB-EC"/>
</dbReference>
<dbReference type="GO" id="GO:0046872">
    <property type="term" value="F:metal ion binding"/>
    <property type="evidence" value="ECO:0007669"/>
    <property type="project" value="UniProtKB-KW"/>
</dbReference>
<comment type="function">
    <text evidence="13">Primarily acts as an independent SigF regulator that is sensitive to the osmosensory signal, mediating the cross talk of PknD with the SigF regulon. Possesses both phosphatase and kinase activities. The kinase domain functions as a classic anti-sigma factor-like kinase to phosphorylate the anti-anti-sigma factor domain at the canonical regulatory site, and the phosphatase domain antagonizes this activity.</text>
</comment>
<keyword evidence="10" id="KW-0904">Protein phosphatase</keyword>
<evidence type="ECO:0000313" key="17">
    <source>
        <dbReference type="EMBL" id="GFN01555.1"/>
    </source>
</evidence>
<evidence type="ECO:0000256" key="2">
    <source>
        <dbReference type="ARBA" id="ARBA00022553"/>
    </source>
</evidence>
<keyword evidence="11" id="KW-0464">Manganese</keyword>
<dbReference type="GO" id="GO:0016301">
    <property type="term" value="F:kinase activity"/>
    <property type="evidence" value="ECO:0007669"/>
    <property type="project" value="UniProtKB-KW"/>
</dbReference>
<evidence type="ECO:0000256" key="4">
    <source>
        <dbReference type="ARBA" id="ARBA00022723"/>
    </source>
</evidence>
<keyword evidence="9" id="KW-0460">Magnesium</keyword>
<dbReference type="InterPro" id="IPR052016">
    <property type="entry name" value="Bact_Sigma-Reg"/>
</dbReference>
<feature type="domain" description="PPM-type phosphatase" evidence="16">
    <location>
        <begin position="2"/>
        <end position="195"/>
    </location>
</feature>
<keyword evidence="2" id="KW-0597">Phosphoprotein</keyword>
<evidence type="ECO:0000256" key="11">
    <source>
        <dbReference type="ARBA" id="ARBA00023211"/>
    </source>
</evidence>
<comment type="catalytic activity">
    <reaction evidence="12">
        <text>O-phospho-L-seryl-[protein] + H2O = L-seryl-[protein] + phosphate</text>
        <dbReference type="Rhea" id="RHEA:20629"/>
        <dbReference type="Rhea" id="RHEA-COMP:9863"/>
        <dbReference type="Rhea" id="RHEA-COMP:11604"/>
        <dbReference type="ChEBI" id="CHEBI:15377"/>
        <dbReference type="ChEBI" id="CHEBI:29999"/>
        <dbReference type="ChEBI" id="CHEBI:43474"/>
        <dbReference type="ChEBI" id="CHEBI:83421"/>
        <dbReference type="EC" id="3.1.3.16"/>
    </reaction>
</comment>
<dbReference type="Proteomes" id="UP000498740">
    <property type="component" value="Unassembled WGS sequence"/>
</dbReference>
<evidence type="ECO:0000256" key="6">
    <source>
        <dbReference type="ARBA" id="ARBA00022777"/>
    </source>
</evidence>
<organism evidence="17 18">
    <name type="scientific">Streptomyces microflavus</name>
    <name type="common">Streptomyces lipmanii</name>
    <dbReference type="NCBI Taxonomy" id="1919"/>
    <lineage>
        <taxon>Bacteria</taxon>
        <taxon>Bacillati</taxon>
        <taxon>Actinomycetota</taxon>
        <taxon>Actinomycetes</taxon>
        <taxon>Kitasatosporales</taxon>
        <taxon>Streptomycetaceae</taxon>
        <taxon>Streptomyces</taxon>
    </lineage>
</organism>
<evidence type="ECO:0000256" key="14">
    <source>
        <dbReference type="ARBA" id="ARBA00075117"/>
    </source>
</evidence>
<name>A0A7J0CIE6_STRMI</name>
<dbReference type="SUPFAM" id="SSF81606">
    <property type="entry name" value="PP2C-like"/>
    <property type="match status" value="1"/>
</dbReference>
<dbReference type="Gene3D" id="3.60.40.10">
    <property type="entry name" value="PPM-type phosphatase domain"/>
    <property type="match status" value="1"/>
</dbReference>
<evidence type="ECO:0000256" key="10">
    <source>
        <dbReference type="ARBA" id="ARBA00022912"/>
    </source>
</evidence>
<evidence type="ECO:0000256" key="13">
    <source>
        <dbReference type="ARBA" id="ARBA00056274"/>
    </source>
</evidence>
<dbReference type="EMBL" id="BLWD01000001">
    <property type="protein sequence ID" value="GFN01555.1"/>
    <property type="molecule type" value="Genomic_DNA"/>
</dbReference>
<evidence type="ECO:0000256" key="1">
    <source>
        <dbReference type="ARBA" id="ARBA00013081"/>
    </source>
</evidence>
<dbReference type="SMART" id="SM00331">
    <property type="entry name" value="PP2C_SIG"/>
    <property type="match status" value="1"/>
</dbReference>
<keyword evidence="8" id="KW-0067">ATP-binding</keyword>
<proteinExistence type="predicted"/>
<reference evidence="17 18" key="1">
    <citation type="submission" date="2020-05" db="EMBL/GenBank/DDBJ databases">
        <title>Whole genome shotgun sequence of Streptomyces microflavus NBRC 13062.</title>
        <authorList>
            <person name="Komaki H."/>
            <person name="Tamura T."/>
        </authorList>
    </citation>
    <scope>NUCLEOTIDE SEQUENCE [LARGE SCALE GENOMIC DNA]</scope>
    <source>
        <strain evidence="17 18">NBRC 13062</strain>
    </source>
</reference>
<keyword evidence="3" id="KW-0808">Transferase</keyword>
<evidence type="ECO:0000256" key="5">
    <source>
        <dbReference type="ARBA" id="ARBA00022741"/>
    </source>
</evidence>
<keyword evidence="4" id="KW-0479">Metal-binding</keyword>
<keyword evidence="7" id="KW-0378">Hydrolase</keyword>
<sequence length="197" mass="20677">MEIGGDWFDVIPLSGDKTALVVGDVMGSGVGAAATMGQLRTATRTLADLDLAPAQVLYHLDHITDGLETIATCVYAVFDPRALLCRLSLAGHLPPVLLHPDGTRRLLDLPTGAPLGGCGVSFDTTTISIAPGDQLVLYTDGLVETRDQPIDERLGALLDVLDDPGRSLDATCDLLLHTLRAVGDRDDVALLIARAGS</sequence>
<comment type="caution">
    <text evidence="17">The sequence shown here is derived from an EMBL/GenBank/DDBJ whole genome shotgun (WGS) entry which is preliminary data.</text>
</comment>
<evidence type="ECO:0000256" key="9">
    <source>
        <dbReference type="ARBA" id="ARBA00022842"/>
    </source>
</evidence>
<evidence type="ECO:0000256" key="8">
    <source>
        <dbReference type="ARBA" id="ARBA00022840"/>
    </source>
</evidence>
<evidence type="ECO:0000256" key="7">
    <source>
        <dbReference type="ARBA" id="ARBA00022801"/>
    </source>
</evidence>
<dbReference type="InterPro" id="IPR001932">
    <property type="entry name" value="PPM-type_phosphatase-like_dom"/>
</dbReference>
<evidence type="ECO:0000256" key="3">
    <source>
        <dbReference type="ARBA" id="ARBA00022679"/>
    </source>
</evidence>
<dbReference type="AlphaFoldDB" id="A0A7J0CIE6"/>
<gene>
    <name evidence="17" type="ORF">Smic_01110</name>
</gene>
<dbReference type="FunFam" id="3.60.40.10:FF:000005">
    <property type="entry name" value="Serine/threonine protein phosphatase"/>
    <property type="match status" value="1"/>
</dbReference>
<evidence type="ECO:0000256" key="12">
    <source>
        <dbReference type="ARBA" id="ARBA00047761"/>
    </source>
</evidence>
<keyword evidence="6" id="KW-0418">Kinase</keyword>
<evidence type="ECO:0000259" key="16">
    <source>
        <dbReference type="SMART" id="SM00331"/>
    </source>
</evidence>
<evidence type="ECO:0000256" key="15">
    <source>
        <dbReference type="ARBA" id="ARBA00081350"/>
    </source>
</evidence>
<protein>
    <recommendedName>
        <fullName evidence="1">protein-serine/threonine phosphatase</fullName>
        <ecNumber evidence="1">3.1.3.16</ecNumber>
    </recommendedName>
    <alternativeName>
        <fullName evidence="15">Protein-serine/threonine phosphatase</fullName>
    </alternativeName>
    <alternativeName>
        <fullName evidence="14">Serine/threonine-protein kinase</fullName>
    </alternativeName>
</protein>
<dbReference type="EC" id="3.1.3.16" evidence="1"/>
<dbReference type="PANTHER" id="PTHR43156:SF2">
    <property type="entry name" value="STAGE II SPORULATION PROTEIN E"/>
    <property type="match status" value="1"/>
</dbReference>
<accession>A0A7J0CIE6</accession>
<dbReference type="Pfam" id="PF07228">
    <property type="entry name" value="SpoIIE"/>
    <property type="match status" value="1"/>
</dbReference>
<dbReference type="PANTHER" id="PTHR43156">
    <property type="entry name" value="STAGE II SPORULATION PROTEIN E-RELATED"/>
    <property type="match status" value="1"/>
</dbReference>
<keyword evidence="5" id="KW-0547">Nucleotide-binding</keyword>
<evidence type="ECO:0000313" key="18">
    <source>
        <dbReference type="Proteomes" id="UP000498740"/>
    </source>
</evidence>